<keyword evidence="1" id="KW-0812">Transmembrane</keyword>
<dbReference type="EMBL" id="JAWJAY010000001">
    <property type="protein sequence ID" value="MDV2885426.1"/>
    <property type="molecule type" value="Genomic_DNA"/>
</dbReference>
<protein>
    <submittedName>
        <fullName evidence="2">YlaH-like family protein</fullName>
    </submittedName>
</protein>
<dbReference type="RefSeq" id="WP_012959546.1">
    <property type="nucleotide sequence ID" value="NZ_CP117835.1"/>
</dbReference>
<reference evidence="2" key="1">
    <citation type="submission" date="2023-10" db="EMBL/GenBank/DDBJ databases">
        <title>Screening of Alkalihalophilus pseudofirmusBZ-TG-HK211 and Its Alleviation of Salt Stress on Rapeseed Growth.</title>
        <authorList>
            <person name="Zhao B."/>
            <person name="Guo T."/>
        </authorList>
    </citation>
    <scope>NUCLEOTIDE SEQUENCE</scope>
    <source>
        <strain evidence="2">BZ-TG-HK211</strain>
    </source>
</reference>
<keyword evidence="1" id="KW-0472">Membrane</keyword>
<feature type="transmembrane region" description="Helical" evidence="1">
    <location>
        <begin position="26"/>
        <end position="45"/>
    </location>
</feature>
<dbReference type="Pfam" id="PF14036">
    <property type="entry name" value="YlaH"/>
    <property type="match status" value="1"/>
</dbReference>
<accession>A0AAJ2NN52</accession>
<dbReference type="Proteomes" id="UP001285636">
    <property type="component" value="Unassembled WGS sequence"/>
</dbReference>
<comment type="caution">
    <text evidence="2">The sequence shown here is derived from an EMBL/GenBank/DDBJ whole genome shotgun (WGS) entry which is preliminary data.</text>
</comment>
<evidence type="ECO:0000256" key="1">
    <source>
        <dbReference type="SAM" id="Phobius"/>
    </source>
</evidence>
<feature type="transmembrane region" description="Helical" evidence="1">
    <location>
        <begin position="79"/>
        <end position="97"/>
    </location>
</feature>
<keyword evidence="1" id="KW-1133">Transmembrane helix</keyword>
<feature type="transmembrane region" description="Helical" evidence="1">
    <location>
        <begin position="57"/>
        <end position="73"/>
    </location>
</feature>
<name>A0AAJ2NN52_ALKPS</name>
<dbReference type="InterPro" id="IPR025620">
    <property type="entry name" value="YlaH"/>
</dbReference>
<organism evidence="2 3">
    <name type="scientific">Alkalihalophilus pseudofirmus</name>
    <name type="common">Bacillus pseudofirmus</name>
    <dbReference type="NCBI Taxonomy" id="79885"/>
    <lineage>
        <taxon>Bacteria</taxon>
        <taxon>Bacillati</taxon>
        <taxon>Bacillota</taxon>
        <taxon>Bacilli</taxon>
        <taxon>Bacillales</taxon>
        <taxon>Bacillaceae</taxon>
        <taxon>Alkalihalophilus</taxon>
    </lineage>
</organism>
<evidence type="ECO:0000313" key="3">
    <source>
        <dbReference type="Proteomes" id="UP001285636"/>
    </source>
</evidence>
<dbReference type="AlphaFoldDB" id="A0AAJ2NN52"/>
<evidence type="ECO:0000313" key="2">
    <source>
        <dbReference type="EMBL" id="MDV2885426.1"/>
    </source>
</evidence>
<sequence length="109" mass="12623">MDNQQLQEADLEGYSWLMQATAENPWYGLLAYIAIVILAILVFNLGFARELPILKKVVVYIMLIIGCFVLWLMEFAFGAPIIVVLIISALILAIYRYRLYRHREEKKEG</sequence>
<gene>
    <name evidence="2" type="ORF">RYX45_09530</name>
</gene>
<proteinExistence type="predicted"/>